<sequence>MDQDIESGSGLWKEIGLMEREIGSGPPEILLIRRISKAETAISELHHRSGLRAQVTGVSSRRGGASARPMAPACPLVSTPHSRAMR</sequence>
<evidence type="ECO:0000313" key="3">
    <source>
        <dbReference type="Proteomes" id="UP000299102"/>
    </source>
</evidence>
<evidence type="ECO:0000256" key="1">
    <source>
        <dbReference type="SAM" id="MobiDB-lite"/>
    </source>
</evidence>
<gene>
    <name evidence="2" type="ORF">EVAR_16022_1</name>
</gene>
<protein>
    <submittedName>
        <fullName evidence="2">Uncharacterized protein</fullName>
    </submittedName>
</protein>
<feature type="region of interest" description="Disordered" evidence="1">
    <location>
        <begin position="54"/>
        <end position="86"/>
    </location>
</feature>
<dbReference type="Proteomes" id="UP000299102">
    <property type="component" value="Unassembled WGS sequence"/>
</dbReference>
<evidence type="ECO:0000313" key="2">
    <source>
        <dbReference type="EMBL" id="GBP43448.1"/>
    </source>
</evidence>
<name>A0A4C1VW93_EUMVA</name>
<dbReference type="AlphaFoldDB" id="A0A4C1VW93"/>
<organism evidence="2 3">
    <name type="scientific">Eumeta variegata</name>
    <name type="common">Bagworm moth</name>
    <name type="synonym">Eumeta japonica</name>
    <dbReference type="NCBI Taxonomy" id="151549"/>
    <lineage>
        <taxon>Eukaryota</taxon>
        <taxon>Metazoa</taxon>
        <taxon>Ecdysozoa</taxon>
        <taxon>Arthropoda</taxon>
        <taxon>Hexapoda</taxon>
        <taxon>Insecta</taxon>
        <taxon>Pterygota</taxon>
        <taxon>Neoptera</taxon>
        <taxon>Endopterygota</taxon>
        <taxon>Lepidoptera</taxon>
        <taxon>Glossata</taxon>
        <taxon>Ditrysia</taxon>
        <taxon>Tineoidea</taxon>
        <taxon>Psychidae</taxon>
        <taxon>Oiketicinae</taxon>
        <taxon>Eumeta</taxon>
    </lineage>
</organism>
<keyword evidence="3" id="KW-1185">Reference proteome</keyword>
<dbReference type="EMBL" id="BGZK01000436">
    <property type="protein sequence ID" value="GBP43448.1"/>
    <property type="molecule type" value="Genomic_DNA"/>
</dbReference>
<proteinExistence type="predicted"/>
<reference evidence="2 3" key="1">
    <citation type="journal article" date="2019" name="Commun. Biol.">
        <title>The bagworm genome reveals a unique fibroin gene that provides high tensile strength.</title>
        <authorList>
            <person name="Kono N."/>
            <person name="Nakamura H."/>
            <person name="Ohtoshi R."/>
            <person name="Tomita M."/>
            <person name="Numata K."/>
            <person name="Arakawa K."/>
        </authorList>
    </citation>
    <scope>NUCLEOTIDE SEQUENCE [LARGE SCALE GENOMIC DNA]</scope>
</reference>
<comment type="caution">
    <text evidence="2">The sequence shown here is derived from an EMBL/GenBank/DDBJ whole genome shotgun (WGS) entry which is preliminary data.</text>
</comment>
<accession>A0A4C1VW93</accession>